<dbReference type="Pfam" id="PF26138">
    <property type="entry name" value="DUF8040"/>
    <property type="match status" value="1"/>
</dbReference>
<dbReference type="EMBL" id="MU793979">
    <property type="protein sequence ID" value="KAJ3780016.1"/>
    <property type="molecule type" value="Genomic_DNA"/>
</dbReference>
<reference evidence="2" key="1">
    <citation type="submission" date="2022-08" db="EMBL/GenBank/DDBJ databases">
        <authorList>
            <consortium name="DOE Joint Genome Institute"/>
            <person name="Min B."/>
            <person name="Riley R."/>
            <person name="Sierra-Patev S."/>
            <person name="Naranjo-Ortiz M."/>
            <person name="Looney B."/>
            <person name="Konkel Z."/>
            <person name="Slot J.C."/>
            <person name="Sakamoto Y."/>
            <person name="Steenwyk J.L."/>
            <person name="Rokas A."/>
            <person name="Carro J."/>
            <person name="Camarero S."/>
            <person name="Ferreira P."/>
            <person name="Molpeceres G."/>
            <person name="Ruiz-Duenas F.J."/>
            <person name="Serrano A."/>
            <person name="Henrissat B."/>
            <person name="Drula E."/>
            <person name="Hughes K.W."/>
            <person name="Mata J.L."/>
            <person name="Ishikawa N.K."/>
            <person name="Vargas-Isla R."/>
            <person name="Ushijima S."/>
            <person name="Smith C.A."/>
            <person name="Ahrendt S."/>
            <person name="Andreopoulos W."/>
            <person name="He G."/>
            <person name="Labutti K."/>
            <person name="Lipzen A."/>
            <person name="Ng V."/>
            <person name="Sandor L."/>
            <person name="Barry K."/>
            <person name="Martinez A.T."/>
            <person name="Xiao Y."/>
            <person name="Gibbons J.G."/>
            <person name="Terashima K."/>
            <person name="Hibbett D.S."/>
            <person name="Grigoriev I.V."/>
        </authorList>
    </citation>
    <scope>NUCLEOTIDE SEQUENCE</scope>
    <source>
        <strain evidence="2">TFB10291</strain>
    </source>
</reference>
<gene>
    <name evidence="2" type="ORF">GGU10DRAFT_234427</name>
</gene>
<comment type="caution">
    <text evidence="2">The sequence shown here is derived from an EMBL/GenBank/DDBJ whole genome shotgun (WGS) entry which is preliminary data.</text>
</comment>
<evidence type="ECO:0000259" key="1">
    <source>
        <dbReference type="Pfam" id="PF26138"/>
    </source>
</evidence>
<protein>
    <recommendedName>
        <fullName evidence="1">DUF8040 domain-containing protein</fullName>
    </recommendedName>
</protein>
<evidence type="ECO:0000313" key="2">
    <source>
        <dbReference type="EMBL" id="KAJ3780016.1"/>
    </source>
</evidence>
<accession>A0AA38NB35</accession>
<keyword evidence="3" id="KW-1185">Reference proteome</keyword>
<dbReference type="AlphaFoldDB" id="A0AA38NB35"/>
<feature type="domain" description="DUF8040" evidence="1">
    <location>
        <begin position="1"/>
        <end position="50"/>
    </location>
</feature>
<evidence type="ECO:0000313" key="3">
    <source>
        <dbReference type="Proteomes" id="UP001163798"/>
    </source>
</evidence>
<organism evidence="2 3">
    <name type="scientific">Lentinula aff. detonsa</name>
    <dbReference type="NCBI Taxonomy" id="2804958"/>
    <lineage>
        <taxon>Eukaryota</taxon>
        <taxon>Fungi</taxon>
        <taxon>Dikarya</taxon>
        <taxon>Basidiomycota</taxon>
        <taxon>Agaricomycotina</taxon>
        <taxon>Agaricomycetes</taxon>
        <taxon>Agaricomycetidae</taxon>
        <taxon>Agaricales</taxon>
        <taxon>Marasmiineae</taxon>
        <taxon>Omphalotaceae</taxon>
        <taxon>Lentinula</taxon>
    </lineage>
</organism>
<dbReference type="Proteomes" id="UP001163798">
    <property type="component" value="Unassembled WGS sequence"/>
</dbReference>
<dbReference type="InterPro" id="IPR058353">
    <property type="entry name" value="DUF8040"/>
</dbReference>
<feature type="non-terminal residue" evidence="2">
    <location>
        <position position="96"/>
    </location>
</feature>
<proteinExistence type="predicted"/>
<feature type="non-terminal residue" evidence="2">
    <location>
        <position position="1"/>
    </location>
</feature>
<sequence length="96" mass="10785">LRDSRYVQAEEKVSIFLCLMIFGMGNREAQEHFQCSADTISKSFHSVLDITSGSFYIKYVKLPSGVELSPIISNDPRFQPFSEAQVTIDGSLEDAF</sequence>
<name>A0AA38NB35_9AGAR</name>